<name>A0A6L5QQB5_9BURK</name>
<dbReference type="PANTHER" id="PTHR11803">
    <property type="entry name" value="2-IMINOBUTANOATE/2-IMINOPROPANOATE DEAMINASE RIDA"/>
    <property type="match status" value="1"/>
</dbReference>
<proteinExistence type="predicted"/>
<evidence type="ECO:0000313" key="2">
    <source>
        <dbReference type="Proteomes" id="UP000481037"/>
    </source>
</evidence>
<dbReference type="Pfam" id="PF01042">
    <property type="entry name" value="Ribonuc_L-PSP"/>
    <property type="match status" value="1"/>
</dbReference>
<comment type="caution">
    <text evidence="1">The sequence shown here is derived from an EMBL/GenBank/DDBJ whole genome shotgun (WGS) entry which is preliminary data.</text>
</comment>
<keyword evidence="2" id="KW-1185">Reference proteome</keyword>
<accession>A0A6L5QQB5</accession>
<dbReference type="Proteomes" id="UP000481037">
    <property type="component" value="Unassembled WGS sequence"/>
</dbReference>
<gene>
    <name evidence="1" type="ORF">GJ697_28970</name>
</gene>
<dbReference type="SUPFAM" id="SSF55298">
    <property type="entry name" value="YjgF-like"/>
    <property type="match status" value="1"/>
</dbReference>
<dbReference type="GO" id="GO:0019239">
    <property type="term" value="F:deaminase activity"/>
    <property type="evidence" value="ECO:0007669"/>
    <property type="project" value="TreeGrafter"/>
</dbReference>
<evidence type="ECO:0000313" key="1">
    <source>
        <dbReference type="EMBL" id="MRX11869.1"/>
    </source>
</evidence>
<protein>
    <submittedName>
        <fullName evidence="1">RidA family protein</fullName>
    </submittedName>
</protein>
<dbReference type="Gene3D" id="3.30.1330.40">
    <property type="entry name" value="RutC-like"/>
    <property type="match status" value="1"/>
</dbReference>
<reference evidence="1 2" key="1">
    <citation type="submission" date="2019-11" db="EMBL/GenBank/DDBJ databases">
        <title>Novel species isolated from a subtropical stream in China.</title>
        <authorList>
            <person name="Lu H."/>
        </authorList>
    </citation>
    <scope>NUCLEOTIDE SEQUENCE [LARGE SCALE GENOMIC DNA]</scope>
    <source>
        <strain evidence="1 2">FT25W</strain>
    </source>
</reference>
<dbReference type="GO" id="GO:0005829">
    <property type="term" value="C:cytosol"/>
    <property type="evidence" value="ECO:0007669"/>
    <property type="project" value="TreeGrafter"/>
</dbReference>
<dbReference type="InterPro" id="IPR035959">
    <property type="entry name" value="RutC-like_sf"/>
</dbReference>
<dbReference type="PANTHER" id="PTHR11803:SF44">
    <property type="entry name" value="RUTC FAMILY PROTEIN YJGH"/>
    <property type="match status" value="1"/>
</dbReference>
<sequence>MAAGLTATPAASAASAASRPHKQALQIASDNPVYGASSDAFEHYGYSPAVRAGGLLFIAGAVGIRPDGSIPASAAEQGELAMLRLVEILRLEGLTMADVVEVVSYHVDLQDTLAAFMPIKERHFERPFPAWTILGVAGLALAELKIEIRATAALRT</sequence>
<dbReference type="InterPro" id="IPR006175">
    <property type="entry name" value="YjgF/YER057c/UK114"/>
</dbReference>
<dbReference type="EMBL" id="WKJM01000054">
    <property type="protein sequence ID" value="MRX11869.1"/>
    <property type="molecule type" value="Genomic_DNA"/>
</dbReference>
<organism evidence="1 2">
    <name type="scientific">Duganella alba</name>
    <dbReference type="NCBI Taxonomy" id="2666081"/>
    <lineage>
        <taxon>Bacteria</taxon>
        <taxon>Pseudomonadati</taxon>
        <taxon>Pseudomonadota</taxon>
        <taxon>Betaproteobacteria</taxon>
        <taxon>Burkholderiales</taxon>
        <taxon>Oxalobacteraceae</taxon>
        <taxon>Telluria group</taxon>
        <taxon>Duganella</taxon>
    </lineage>
</organism>
<dbReference type="AlphaFoldDB" id="A0A6L5QQB5"/>